<dbReference type="STRING" id="671987.R0K935"/>
<feature type="signal peptide" evidence="1">
    <location>
        <begin position="1"/>
        <end position="17"/>
    </location>
</feature>
<dbReference type="GeneID" id="19404557"/>
<sequence length="200" mass="21732">MILLSIIALAMLPVTFASAVTCSLNLITRGTYKDSEKAGVSRALCTPAALDEPASGNIARRSSSHENSLQILYEENIFSYAHNWGVYFGPQGVKVDPCDVKPFSRVYHHKGPARPNPIISDIGTPPVTPAGEWSVPSVLYGGEDCSIISDGVSPPILKCAQHPGLMFAKDPGYDGENILCDAHWHHQAYYVEFTGQLRMT</sequence>
<accession>R0K935</accession>
<evidence type="ECO:0000256" key="1">
    <source>
        <dbReference type="SAM" id="SignalP"/>
    </source>
</evidence>
<dbReference type="Proteomes" id="UP000016935">
    <property type="component" value="Unassembled WGS sequence"/>
</dbReference>
<dbReference type="AlphaFoldDB" id="R0K935"/>
<feature type="chain" id="PRO_5004343159" evidence="1">
    <location>
        <begin position="18"/>
        <end position="200"/>
    </location>
</feature>
<proteinExistence type="predicted"/>
<reference evidence="2 3" key="1">
    <citation type="journal article" date="2012" name="PLoS Pathog.">
        <title>Diverse lifestyles and strategies of plant pathogenesis encoded in the genomes of eighteen Dothideomycetes fungi.</title>
        <authorList>
            <person name="Ohm R.A."/>
            <person name="Feau N."/>
            <person name="Henrissat B."/>
            <person name="Schoch C.L."/>
            <person name="Horwitz B.A."/>
            <person name="Barry K.W."/>
            <person name="Condon B.J."/>
            <person name="Copeland A.C."/>
            <person name="Dhillon B."/>
            <person name="Glaser F."/>
            <person name="Hesse C.N."/>
            <person name="Kosti I."/>
            <person name="LaButti K."/>
            <person name="Lindquist E.A."/>
            <person name="Lucas S."/>
            <person name="Salamov A.A."/>
            <person name="Bradshaw R.E."/>
            <person name="Ciuffetti L."/>
            <person name="Hamelin R.C."/>
            <person name="Kema G.H.J."/>
            <person name="Lawrence C."/>
            <person name="Scott J.A."/>
            <person name="Spatafora J.W."/>
            <person name="Turgeon B.G."/>
            <person name="de Wit P.J.G.M."/>
            <person name="Zhong S."/>
            <person name="Goodwin S.B."/>
            <person name="Grigoriev I.V."/>
        </authorList>
    </citation>
    <scope>NUCLEOTIDE SEQUENCE [LARGE SCALE GENOMIC DNA]</scope>
    <source>
        <strain evidence="3">28A</strain>
    </source>
</reference>
<protein>
    <submittedName>
        <fullName evidence="2">Uncharacterized protein</fullName>
    </submittedName>
</protein>
<dbReference type="EMBL" id="KB908626">
    <property type="protein sequence ID" value="EOA85959.1"/>
    <property type="molecule type" value="Genomic_DNA"/>
</dbReference>
<organism evidence="2 3">
    <name type="scientific">Exserohilum turcicum (strain 28A)</name>
    <name type="common">Northern leaf blight fungus</name>
    <name type="synonym">Setosphaeria turcica</name>
    <dbReference type="NCBI Taxonomy" id="671987"/>
    <lineage>
        <taxon>Eukaryota</taxon>
        <taxon>Fungi</taxon>
        <taxon>Dikarya</taxon>
        <taxon>Ascomycota</taxon>
        <taxon>Pezizomycotina</taxon>
        <taxon>Dothideomycetes</taxon>
        <taxon>Pleosporomycetidae</taxon>
        <taxon>Pleosporales</taxon>
        <taxon>Pleosporineae</taxon>
        <taxon>Pleosporaceae</taxon>
        <taxon>Exserohilum</taxon>
    </lineage>
</organism>
<evidence type="ECO:0000313" key="2">
    <source>
        <dbReference type="EMBL" id="EOA85959.1"/>
    </source>
</evidence>
<dbReference type="HOGENOM" id="CLU_1548572_0_0_1"/>
<keyword evidence="3" id="KW-1185">Reference proteome</keyword>
<gene>
    <name evidence="2" type="ORF">SETTUDRAFT_39976</name>
</gene>
<name>R0K935_EXST2</name>
<keyword evidence="1" id="KW-0732">Signal</keyword>
<dbReference type="RefSeq" id="XP_008026417.1">
    <property type="nucleotide sequence ID" value="XM_008028226.1"/>
</dbReference>
<dbReference type="OrthoDB" id="3656653at2759"/>
<reference evidence="2 3" key="2">
    <citation type="journal article" date="2013" name="PLoS Genet.">
        <title>Comparative genome structure, secondary metabolite, and effector coding capacity across Cochliobolus pathogens.</title>
        <authorList>
            <person name="Condon B.J."/>
            <person name="Leng Y."/>
            <person name="Wu D."/>
            <person name="Bushley K.E."/>
            <person name="Ohm R.A."/>
            <person name="Otillar R."/>
            <person name="Martin J."/>
            <person name="Schackwitz W."/>
            <person name="Grimwood J."/>
            <person name="MohdZainudin N."/>
            <person name="Xue C."/>
            <person name="Wang R."/>
            <person name="Manning V.A."/>
            <person name="Dhillon B."/>
            <person name="Tu Z.J."/>
            <person name="Steffenson B.J."/>
            <person name="Salamov A."/>
            <person name="Sun H."/>
            <person name="Lowry S."/>
            <person name="LaButti K."/>
            <person name="Han J."/>
            <person name="Copeland A."/>
            <person name="Lindquist E."/>
            <person name="Barry K."/>
            <person name="Schmutz J."/>
            <person name="Baker S.E."/>
            <person name="Ciuffetti L.M."/>
            <person name="Grigoriev I.V."/>
            <person name="Zhong S."/>
            <person name="Turgeon B.G."/>
        </authorList>
    </citation>
    <scope>NUCLEOTIDE SEQUENCE [LARGE SCALE GENOMIC DNA]</scope>
    <source>
        <strain evidence="3">28A</strain>
    </source>
</reference>
<evidence type="ECO:0000313" key="3">
    <source>
        <dbReference type="Proteomes" id="UP000016935"/>
    </source>
</evidence>